<gene>
    <name evidence="1" type="ORF">ATK36_1941</name>
</gene>
<protein>
    <submittedName>
        <fullName evidence="1">Uncharacterized protein</fullName>
    </submittedName>
</protein>
<sequence length="37" mass="3959">MATALICVDLAMTHGIPRLTPMEAVMGTWIRDDAPGC</sequence>
<dbReference type="EMBL" id="PDJK01000002">
    <property type="protein sequence ID" value="PFG46935.1"/>
    <property type="molecule type" value="Genomic_DNA"/>
</dbReference>
<organism evidence="1 2">
    <name type="scientific">Amycolatopsis sulphurea</name>
    <dbReference type="NCBI Taxonomy" id="76022"/>
    <lineage>
        <taxon>Bacteria</taxon>
        <taxon>Bacillati</taxon>
        <taxon>Actinomycetota</taxon>
        <taxon>Actinomycetes</taxon>
        <taxon>Pseudonocardiales</taxon>
        <taxon>Pseudonocardiaceae</taxon>
        <taxon>Amycolatopsis</taxon>
    </lineage>
</organism>
<keyword evidence="2" id="KW-1185">Reference proteome</keyword>
<dbReference type="Proteomes" id="UP000243542">
    <property type="component" value="Unassembled WGS sequence"/>
</dbReference>
<comment type="caution">
    <text evidence="1">The sequence shown here is derived from an EMBL/GenBank/DDBJ whole genome shotgun (WGS) entry which is preliminary data.</text>
</comment>
<name>A0A2A9F929_9PSEU</name>
<accession>A0A2A9F929</accession>
<evidence type="ECO:0000313" key="2">
    <source>
        <dbReference type="Proteomes" id="UP000243542"/>
    </source>
</evidence>
<proteinExistence type="predicted"/>
<dbReference type="AlphaFoldDB" id="A0A2A9F929"/>
<reference evidence="1 2" key="1">
    <citation type="submission" date="2017-10" db="EMBL/GenBank/DDBJ databases">
        <title>Sequencing the genomes of 1000 actinobacteria strains.</title>
        <authorList>
            <person name="Klenk H.-P."/>
        </authorList>
    </citation>
    <scope>NUCLEOTIDE SEQUENCE [LARGE SCALE GENOMIC DNA]</scope>
    <source>
        <strain evidence="1 2">DSM 46092</strain>
    </source>
</reference>
<evidence type="ECO:0000313" key="1">
    <source>
        <dbReference type="EMBL" id="PFG46935.1"/>
    </source>
</evidence>